<sequence>MHSGFNQKGAMLSSTIAESWLNIPSGSDFSLINIPFGIVTYSGASTPRVAVAVGDQALDLVVFSEYDGFSGLPDIQPYLHVFDESTLNSFAALGRPLHKIVRSYLHDVFVKDGPFRERLQDNAHLRSACLVPLASVRNHLPMQIGDYTDFYVGKHHAFNVGVLFRGPANALQPNYTHLPVGYHGRASSVVVSGTPVRRPWGQILDADKKTPVYRPSKRLDIELELGAFVCKPNRLGAPVPLVKAESHLFGYVLLNDWSARDIQAWEYVPLGPFNAKNFASTISAWVVLADALEPFRTDGIENTSELQAYLKPADGSAKPVFDINLEVDLQPSGFNSPSVVSRSNGRHLLWSFSQMLAHHTVGGCPLNVGDLLGSGTISGPDDGTQGSLLELTAGGSKIMDVGGVERKFLEDGDEVVLRGWCENSNGQRLGFGECRGCILPAWPDGVAEE</sequence>
<evidence type="ECO:0000256" key="13">
    <source>
        <dbReference type="RuleBase" id="RU366008"/>
    </source>
</evidence>
<feature type="binding site" evidence="11">
    <location>
        <position position="267"/>
    </location>
    <ligand>
        <name>substrate</name>
    </ligand>
</feature>
<dbReference type="GO" id="GO:1902000">
    <property type="term" value="P:homogentisate catabolic process"/>
    <property type="evidence" value="ECO:0007669"/>
    <property type="project" value="TreeGrafter"/>
</dbReference>
<dbReference type="SUPFAM" id="SSF63433">
    <property type="entry name" value="Fumarylacetoacetate hydrolase, FAH, N-terminal domain"/>
    <property type="match status" value="1"/>
</dbReference>
<feature type="binding site" evidence="12">
    <location>
        <position position="222"/>
    </location>
    <ligand>
        <name>Ca(2+)</name>
        <dbReference type="ChEBI" id="CHEBI:29108"/>
    </ligand>
</feature>
<dbReference type="GO" id="GO:0006572">
    <property type="term" value="P:L-tyrosine catabolic process"/>
    <property type="evidence" value="ECO:0007669"/>
    <property type="project" value="UniProtKB-UniRule"/>
</dbReference>
<dbReference type="KEGG" id="ssck:SPSK_00135"/>
<feature type="domain" description="Fumarylacetoacetase-like C-terminal" evidence="14">
    <location>
        <begin position="154"/>
        <end position="435"/>
    </location>
</feature>
<protein>
    <recommendedName>
        <fullName evidence="3 13">Fumarylacetoacetase</fullName>
        <ecNumber evidence="3 13">3.7.1.2</ecNumber>
    </recommendedName>
    <alternativeName>
        <fullName evidence="13">Fumarylacetoacetate hydrolase</fullName>
    </alternativeName>
</protein>
<comment type="catalytic activity">
    <reaction evidence="13">
        <text>4-fumarylacetoacetate + H2O = acetoacetate + fumarate + H(+)</text>
        <dbReference type="Rhea" id="RHEA:10244"/>
        <dbReference type="ChEBI" id="CHEBI:13705"/>
        <dbReference type="ChEBI" id="CHEBI:15377"/>
        <dbReference type="ChEBI" id="CHEBI:15378"/>
        <dbReference type="ChEBI" id="CHEBI:18034"/>
        <dbReference type="ChEBI" id="CHEBI:29806"/>
        <dbReference type="EC" id="3.7.1.2"/>
    </reaction>
</comment>
<dbReference type="OrthoDB" id="9971669at2759"/>
<dbReference type="PANTHER" id="PTHR43069:SF2">
    <property type="entry name" value="FUMARYLACETOACETASE"/>
    <property type="match status" value="1"/>
</dbReference>
<reference evidence="16 17" key="2">
    <citation type="journal article" date="2015" name="Eukaryot. Cell">
        <title>Asexual propagation of a virulent clone complex in a human and feline outbreak of sporotrichosis.</title>
        <authorList>
            <person name="Teixeira Mde M."/>
            <person name="Rodrigues A.M."/>
            <person name="Tsui C.K."/>
            <person name="de Almeida L.G."/>
            <person name="Van Diepeningen A.D."/>
            <person name="van den Ende B.G."/>
            <person name="Fernandes G.F."/>
            <person name="Kano R."/>
            <person name="Hamelin R.C."/>
            <person name="Lopes-Bezerra L.M."/>
            <person name="Vasconcelos A.T."/>
            <person name="de Hoog S."/>
            <person name="de Camargo Z.P."/>
            <person name="Felipe M.S."/>
        </authorList>
    </citation>
    <scope>NUCLEOTIDE SEQUENCE [LARGE SCALE GENOMIC DNA]</scope>
    <source>
        <strain evidence="16 17">1099-18</strain>
    </source>
</reference>
<dbReference type="InterPro" id="IPR015377">
    <property type="entry name" value="Fumarylacetoacetase_N"/>
</dbReference>
<dbReference type="EMBL" id="AXCR01000009">
    <property type="protein sequence ID" value="KJR83656.1"/>
    <property type="molecule type" value="Genomic_DNA"/>
</dbReference>
<dbReference type="InterPro" id="IPR005959">
    <property type="entry name" value="Fumarylacetoacetase"/>
</dbReference>
<feature type="binding site" evidence="12">
    <location>
        <position position="256"/>
    </location>
    <ligand>
        <name>Mg(2+)</name>
        <dbReference type="ChEBI" id="CHEBI:18420"/>
    </ligand>
</feature>
<evidence type="ECO:0000259" key="14">
    <source>
        <dbReference type="Pfam" id="PF01557"/>
    </source>
</evidence>
<dbReference type="GO" id="GO:0004334">
    <property type="term" value="F:fumarylacetoacetase activity"/>
    <property type="evidence" value="ECO:0007669"/>
    <property type="project" value="UniProtKB-UniRule"/>
</dbReference>
<dbReference type="UniPathway" id="UPA00139">
    <property type="reaction ID" value="UER00341"/>
</dbReference>
<evidence type="ECO:0000256" key="8">
    <source>
        <dbReference type="ARBA" id="ARBA00022878"/>
    </source>
</evidence>
<name>A0A0F2M647_SPOSC</name>
<dbReference type="Proteomes" id="UP000033710">
    <property type="component" value="Unassembled WGS sequence"/>
</dbReference>
<keyword evidence="9 13" id="KW-0585">Phenylalanine catabolism</keyword>
<feature type="binding site" evidence="12">
    <location>
        <position position="276"/>
    </location>
    <ligand>
        <name>Mg(2+)</name>
        <dbReference type="ChEBI" id="CHEBI:18420"/>
    </ligand>
</feature>
<feature type="binding site" evidence="12">
    <location>
        <position position="149"/>
    </location>
    <ligand>
        <name>Ca(2+)</name>
        <dbReference type="ChEBI" id="CHEBI:29108"/>
    </ligand>
</feature>
<feature type="binding site" evidence="11">
    <location>
        <position position="263"/>
    </location>
    <ligand>
        <name>substrate</name>
    </ligand>
</feature>
<evidence type="ECO:0000256" key="9">
    <source>
        <dbReference type="ARBA" id="ARBA00023232"/>
    </source>
</evidence>
<keyword evidence="7 12" id="KW-0460">Magnesium</keyword>
<keyword evidence="5 13" id="KW-0378">Hydrolase</keyword>
<proteinExistence type="inferred from homology"/>
<feature type="binding site" evidence="12">
    <location>
        <position position="224"/>
    </location>
    <ligand>
        <name>Ca(2+)</name>
        <dbReference type="ChEBI" id="CHEBI:29108"/>
    </ligand>
</feature>
<comment type="cofactor">
    <cofactor evidence="13">
        <name>Mg(2+)</name>
        <dbReference type="ChEBI" id="CHEBI:18420"/>
    </cofactor>
    <cofactor evidence="13">
        <name>Ca(2+)</name>
        <dbReference type="ChEBI" id="CHEBI:29108"/>
    </cofactor>
</comment>
<gene>
    <name evidence="16" type="ORF">SPSK_00135</name>
</gene>
<evidence type="ECO:0000256" key="12">
    <source>
        <dbReference type="PIRSR" id="PIRSR605959-3"/>
    </source>
</evidence>
<feature type="binding site" evidence="11">
    <location>
        <position position="151"/>
    </location>
    <ligand>
        <name>substrate</name>
    </ligand>
</feature>
<dbReference type="Gene3D" id="3.90.850.10">
    <property type="entry name" value="Fumarylacetoacetase-like, C-terminal domain"/>
    <property type="match status" value="1"/>
</dbReference>
<dbReference type="InterPro" id="IPR036462">
    <property type="entry name" value="Fumarylacetoacetase_N_sf"/>
</dbReference>
<evidence type="ECO:0000256" key="5">
    <source>
        <dbReference type="ARBA" id="ARBA00022801"/>
    </source>
</evidence>
<feature type="binding site" evidence="12">
    <location>
        <position position="256"/>
    </location>
    <ligand>
        <name>Ca(2+)</name>
        <dbReference type="ChEBI" id="CHEBI:29108"/>
    </ligand>
</feature>
<dbReference type="InterPro" id="IPR011234">
    <property type="entry name" value="Fumarylacetoacetase-like_C"/>
</dbReference>
<evidence type="ECO:0000256" key="10">
    <source>
        <dbReference type="PIRSR" id="PIRSR605959-1"/>
    </source>
</evidence>
<evidence type="ECO:0000256" key="3">
    <source>
        <dbReference type="ARBA" id="ARBA00012094"/>
    </source>
</evidence>
<dbReference type="AlphaFoldDB" id="A0A0F2M647"/>
<reference evidence="16 17" key="1">
    <citation type="journal article" date="2014" name="BMC Genomics">
        <title>Comparative genomics of the major fungal agents of human and animal Sporotrichosis: Sporothrix schenckii and Sporothrix brasiliensis.</title>
        <authorList>
            <person name="Teixeira M.M."/>
            <person name="de Almeida L.G."/>
            <person name="Kubitschek-Barreira P."/>
            <person name="Alves F.L."/>
            <person name="Kioshima E.S."/>
            <person name="Abadio A.K."/>
            <person name="Fernandes L."/>
            <person name="Derengowski L.S."/>
            <person name="Ferreira K.S."/>
            <person name="Souza R.C."/>
            <person name="Ruiz J.C."/>
            <person name="de Andrade N.C."/>
            <person name="Paes H.C."/>
            <person name="Nicola A.M."/>
            <person name="Albuquerque P."/>
            <person name="Gerber A.L."/>
            <person name="Martins V.P."/>
            <person name="Peconick L.D."/>
            <person name="Neto A.V."/>
            <person name="Chaucanez C.B."/>
            <person name="Silva P.A."/>
            <person name="Cunha O.L."/>
            <person name="de Oliveira F.F."/>
            <person name="dos Santos T.C."/>
            <person name="Barros A.L."/>
            <person name="Soares M.A."/>
            <person name="de Oliveira L.M."/>
            <person name="Marini M.M."/>
            <person name="Villalobos-Duno H."/>
            <person name="Cunha M.M."/>
            <person name="de Hoog S."/>
            <person name="da Silveira J.F."/>
            <person name="Henrissat B."/>
            <person name="Nino-Vega G.A."/>
            <person name="Cisalpino P.S."/>
            <person name="Mora-Montes H.M."/>
            <person name="Almeida S.R."/>
            <person name="Stajich J.E."/>
            <person name="Lopes-Bezerra L.M."/>
            <person name="Vasconcelos A.T."/>
            <person name="Felipe M.S."/>
        </authorList>
    </citation>
    <scope>NUCLEOTIDE SEQUENCE [LARGE SCALE GENOMIC DNA]</scope>
    <source>
        <strain evidence="16 17">1099-18</strain>
    </source>
</reference>
<dbReference type="RefSeq" id="XP_016586332.1">
    <property type="nucleotide sequence ID" value="XM_016727115.1"/>
</dbReference>
<dbReference type="Pfam" id="PF01557">
    <property type="entry name" value="FAA_hydrolase"/>
    <property type="match status" value="1"/>
</dbReference>
<evidence type="ECO:0000256" key="7">
    <source>
        <dbReference type="ARBA" id="ARBA00022842"/>
    </source>
</evidence>
<feature type="active site" description="Proton acceptor" evidence="10">
    <location>
        <position position="156"/>
    </location>
</feature>
<dbReference type="GeneID" id="27662392"/>
<comment type="caution">
    <text evidence="16">The sequence shown here is derived from an EMBL/GenBank/DDBJ whole genome shotgun (WGS) entry which is preliminary data.</text>
</comment>
<feature type="binding site" evidence="11">
    <location>
        <position position="376"/>
    </location>
    <ligand>
        <name>substrate</name>
    </ligand>
</feature>
<evidence type="ECO:0000313" key="17">
    <source>
        <dbReference type="Proteomes" id="UP000033710"/>
    </source>
</evidence>
<feature type="domain" description="Fumarylacetoacetase N-terminal" evidence="15">
    <location>
        <begin position="33"/>
        <end position="141"/>
    </location>
</feature>
<comment type="pathway">
    <text evidence="1 13">Amino-acid degradation; L-phenylalanine degradation; acetoacetate and fumarate from L-phenylalanine: step 6/6.</text>
</comment>
<organism evidence="16 17">
    <name type="scientific">Sporothrix schenckii 1099-18</name>
    <dbReference type="NCBI Taxonomy" id="1397361"/>
    <lineage>
        <taxon>Eukaryota</taxon>
        <taxon>Fungi</taxon>
        <taxon>Dikarya</taxon>
        <taxon>Ascomycota</taxon>
        <taxon>Pezizomycotina</taxon>
        <taxon>Sordariomycetes</taxon>
        <taxon>Sordariomycetidae</taxon>
        <taxon>Ophiostomatales</taxon>
        <taxon>Ophiostomataceae</taxon>
        <taxon>Sporothrix</taxon>
    </lineage>
</organism>
<dbReference type="FunFam" id="3.90.850.10:FF:000009">
    <property type="entry name" value="Fumarylacetoacetase"/>
    <property type="match status" value="1"/>
</dbReference>
<evidence type="ECO:0000256" key="6">
    <source>
        <dbReference type="ARBA" id="ARBA00022837"/>
    </source>
</evidence>
<feature type="binding site" evidence="12">
    <location>
        <position position="280"/>
    </location>
    <ligand>
        <name>Mg(2+)</name>
        <dbReference type="ChEBI" id="CHEBI:18420"/>
    </ligand>
</feature>
<keyword evidence="4 12" id="KW-0479">Metal-binding</keyword>
<keyword evidence="6 12" id="KW-0106">Calcium</keyword>
<accession>A0A0F2M647</accession>
<keyword evidence="8 13" id="KW-0828">Tyrosine catabolism</keyword>
<dbReference type="InterPro" id="IPR036663">
    <property type="entry name" value="Fumarylacetoacetase_C_sf"/>
</dbReference>
<dbReference type="GO" id="GO:0046872">
    <property type="term" value="F:metal ion binding"/>
    <property type="evidence" value="ECO:0007669"/>
    <property type="project" value="UniProtKB-UniRule"/>
</dbReference>
<dbReference type="Gene3D" id="2.30.30.230">
    <property type="entry name" value="Fumarylacetoacetase, N-terminal domain"/>
    <property type="match status" value="1"/>
</dbReference>
<evidence type="ECO:0000256" key="2">
    <source>
        <dbReference type="ARBA" id="ARBA00010211"/>
    </source>
</evidence>
<evidence type="ECO:0000313" key="16">
    <source>
        <dbReference type="EMBL" id="KJR83656.1"/>
    </source>
</evidence>
<evidence type="ECO:0000256" key="1">
    <source>
        <dbReference type="ARBA" id="ARBA00004782"/>
    </source>
</evidence>
<dbReference type="EC" id="3.7.1.2" evidence="3 13"/>
<dbReference type="NCBIfam" id="TIGR01266">
    <property type="entry name" value="fum_ac_acetase"/>
    <property type="match status" value="1"/>
</dbReference>
<comment type="similarity">
    <text evidence="2 13">Belongs to the FAH family.</text>
</comment>
<evidence type="ECO:0000256" key="4">
    <source>
        <dbReference type="ARBA" id="ARBA00022723"/>
    </source>
</evidence>
<dbReference type="PANTHER" id="PTHR43069">
    <property type="entry name" value="FUMARYLACETOACETASE"/>
    <property type="match status" value="1"/>
</dbReference>
<dbReference type="SUPFAM" id="SSF56529">
    <property type="entry name" value="FAH"/>
    <property type="match status" value="1"/>
</dbReference>
<evidence type="ECO:0000259" key="15">
    <source>
        <dbReference type="Pfam" id="PF09298"/>
    </source>
</evidence>
<dbReference type="Pfam" id="PF09298">
    <property type="entry name" value="FAA_hydrolase_N"/>
    <property type="match status" value="1"/>
</dbReference>
<evidence type="ECO:0000256" key="11">
    <source>
        <dbReference type="PIRSR" id="PIRSR605959-2"/>
    </source>
</evidence>
<dbReference type="VEuPathDB" id="FungiDB:SPSK_00135"/>
<feature type="binding site" evidence="11">
    <location>
        <position position="165"/>
    </location>
    <ligand>
        <name>substrate</name>
    </ligand>
</feature>
<dbReference type="GO" id="GO:0006559">
    <property type="term" value="P:L-phenylalanine catabolic process"/>
    <property type="evidence" value="ECO:0007669"/>
    <property type="project" value="UniProtKB-UniRule"/>
</dbReference>